<accession>A0A177DQ00</accession>
<sequence length="545" mass="61352">MAAPLTPIIGSDWGSDSLIEECTNGTTKAGLYLSRLGLEKEIKNPNKSGKPKFSIPELDDLWEATNLKANAIAATYNSRKAIREALRRRDICLDEIARDCLVGYGPKIWNNGREVYFVLSLDTTTTPSKIKGHAQVAEDKYLRHLIYEHPSDARKIRLLVSAWTVQRACRKAEYDRREGKTPQKEVMKSSTDFSSFIEAIRVKSAKRTHSTILASSYSSESSDELNVLGFEDPAKPPVGFKHAVQLDAACKPQSQRSRKSHDVRHTSAKRQKKQTAVAVVIPARKPQHTEPSKTTSRTRSQPLDKGKTVPRSARSGRKGSARETLRLTTPCRTTPRRTRTGTHSERSVQSNADTNMNLLVTQLKADRNELSICLHDLLSPRNPGCHSLTAIKRMTGLIDTIVINDAQGLRENLGGSYDKHKIALDRWLGCVKTLVEFREMTGLEGDEDTIKASFRELLSPIREEARLLRQRKRQEIVKWFEKPASKELESTTANFCKEVAFVLLKMISWGGLDMKLKEFLGIMVPFTKRLLEWFSVEPISSTARN</sequence>
<dbReference type="RefSeq" id="XP_018386250.1">
    <property type="nucleotide sequence ID" value="XM_018529113.1"/>
</dbReference>
<dbReference type="EMBL" id="KV441478">
    <property type="protein sequence ID" value="OAG20829.1"/>
    <property type="molecule type" value="Genomic_DNA"/>
</dbReference>
<feature type="compositionally biased region" description="Polar residues" evidence="1">
    <location>
        <begin position="292"/>
        <end position="301"/>
    </location>
</feature>
<evidence type="ECO:0000313" key="2">
    <source>
        <dbReference type="EMBL" id="OAG20829.1"/>
    </source>
</evidence>
<dbReference type="OMA" id="QHERECL"/>
<reference evidence="2 3" key="1">
    <citation type="submission" date="2016-05" db="EMBL/GenBank/DDBJ databases">
        <title>Comparative analysis of secretome profiles of manganese(II)-oxidizing ascomycete fungi.</title>
        <authorList>
            <consortium name="DOE Joint Genome Institute"/>
            <person name="Zeiner C.A."/>
            <person name="Purvine S.O."/>
            <person name="Zink E.M."/>
            <person name="Wu S."/>
            <person name="Pasa-Tolic L."/>
            <person name="Chaput D.L."/>
            <person name="Haridas S."/>
            <person name="Grigoriev I.V."/>
            <person name="Santelli C.M."/>
            <person name="Hansel C.M."/>
        </authorList>
    </citation>
    <scope>NUCLEOTIDE SEQUENCE [LARGE SCALE GENOMIC DNA]</scope>
    <source>
        <strain evidence="2 3">SRC1lrK2f</strain>
    </source>
</reference>
<evidence type="ECO:0000256" key="1">
    <source>
        <dbReference type="SAM" id="MobiDB-lite"/>
    </source>
</evidence>
<protein>
    <submittedName>
        <fullName evidence="2">Uncharacterized protein</fullName>
    </submittedName>
</protein>
<dbReference type="Proteomes" id="UP000077248">
    <property type="component" value="Unassembled WGS sequence"/>
</dbReference>
<feature type="compositionally biased region" description="Basic residues" evidence="1">
    <location>
        <begin position="256"/>
        <end position="273"/>
    </location>
</feature>
<feature type="region of interest" description="Disordered" evidence="1">
    <location>
        <begin position="249"/>
        <end position="348"/>
    </location>
</feature>
<dbReference type="KEGG" id="aalt:CC77DRAFT_1070439"/>
<dbReference type="VEuPathDB" id="FungiDB:CC77DRAFT_1070439"/>
<dbReference type="STRING" id="5599.A0A177DQ00"/>
<dbReference type="GeneID" id="29114707"/>
<proteinExistence type="predicted"/>
<keyword evidence="3" id="KW-1185">Reference proteome</keyword>
<organism evidence="2 3">
    <name type="scientific">Alternaria alternata</name>
    <name type="common">Alternaria rot fungus</name>
    <name type="synonym">Torula alternata</name>
    <dbReference type="NCBI Taxonomy" id="5599"/>
    <lineage>
        <taxon>Eukaryota</taxon>
        <taxon>Fungi</taxon>
        <taxon>Dikarya</taxon>
        <taxon>Ascomycota</taxon>
        <taxon>Pezizomycotina</taxon>
        <taxon>Dothideomycetes</taxon>
        <taxon>Pleosporomycetidae</taxon>
        <taxon>Pleosporales</taxon>
        <taxon>Pleosporineae</taxon>
        <taxon>Pleosporaceae</taxon>
        <taxon>Alternaria</taxon>
        <taxon>Alternaria sect. Alternaria</taxon>
        <taxon>Alternaria alternata complex</taxon>
    </lineage>
</organism>
<evidence type="ECO:0000313" key="3">
    <source>
        <dbReference type="Proteomes" id="UP000077248"/>
    </source>
</evidence>
<dbReference type="AlphaFoldDB" id="A0A177DQ00"/>
<gene>
    <name evidence="2" type="ORF">CC77DRAFT_1070439</name>
</gene>
<name>A0A177DQ00_ALTAL</name>